<evidence type="ECO:0000313" key="2">
    <source>
        <dbReference type="Proteomes" id="UP000559117"/>
    </source>
</evidence>
<reference evidence="1 2" key="1">
    <citation type="submission" date="2020-08" db="EMBL/GenBank/DDBJ databases">
        <title>Genomic Encyclopedia of Type Strains, Phase IV (KMG-IV): sequencing the most valuable type-strain genomes for metagenomic binning, comparative biology and taxonomic classification.</title>
        <authorList>
            <person name="Goeker M."/>
        </authorList>
    </citation>
    <scope>NUCLEOTIDE SEQUENCE [LARGE SCALE GENOMIC DNA]</scope>
    <source>
        <strain evidence="1 2">DSM 24661</strain>
    </source>
</reference>
<evidence type="ECO:0000313" key="1">
    <source>
        <dbReference type="EMBL" id="MBB5336398.1"/>
    </source>
</evidence>
<sequence>MFNKAVKIEKINLVSIISNIHLAKTLTEIKSHICYNHSGDFK</sequence>
<gene>
    <name evidence="1" type="ORF">HNR32_001546</name>
</gene>
<accession>A0A840UNW7</accession>
<comment type="caution">
    <text evidence="1">The sequence shown here is derived from an EMBL/GenBank/DDBJ whole genome shotgun (WGS) entry which is preliminary data.</text>
</comment>
<dbReference type="Proteomes" id="UP000559117">
    <property type="component" value="Unassembled WGS sequence"/>
</dbReference>
<name>A0A840UNW7_9FIRM</name>
<protein>
    <submittedName>
        <fullName evidence="1">Uncharacterized protein</fullName>
    </submittedName>
</protein>
<organism evidence="1 2">
    <name type="scientific">Pectinatus brassicae</name>
    <dbReference type="NCBI Taxonomy" id="862415"/>
    <lineage>
        <taxon>Bacteria</taxon>
        <taxon>Bacillati</taxon>
        <taxon>Bacillota</taxon>
        <taxon>Negativicutes</taxon>
        <taxon>Selenomonadales</taxon>
        <taxon>Selenomonadaceae</taxon>
        <taxon>Pectinatus</taxon>
    </lineage>
</organism>
<dbReference type="EMBL" id="JACHFH010000017">
    <property type="protein sequence ID" value="MBB5336398.1"/>
    <property type="molecule type" value="Genomic_DNA"/>
</dbReference>
<keyword evidence="2" id="KW-1185">Reference proteome</keyword>
<dbReference type="AlphaFoldDB" id="A0A840UNW7"/>
<proteinExistence type="predicted"/>